<protein>
    <submittedName>
        <fullName evidence="2">Uncharacterized protein</fullName>
    </submittedName>
</protein>
<dbReference type="EMBL" id="BAABLK010000028">
    <property type="protein sequence ID" value="GAA5227361.1"/>
    <property type="molecule type" value="Genomic_DNA"/>
</dbReference>
<dbReference type="Proteomes" id="UP001501257">
    <property type="component" value="Unassembled WGS sequence"/>
</dbReference>
<keyword evidence="3" id="KW-1185">Reference proteome</keyword>
<comment type="caution">
    <text evidence="2">The sequence shown here is derived from an EMBL/GenBank/DDBJ whole genome shotgun (WGS) entry which is preliminary data.</text>
</comment>
<evidence type="ECO:0000313" key="2">
    <source>
        <dbReference type="EMBL" id="GAA5227361.1"/>
    </source>
</evidence>
<organism evidence="2 3">
    <name type="scientific">Paeniglutamicibacter antarcticus</name>
    <dbReference type="NCBI Taxonomy" id="494023"/>
    <lineage>
        <taxon>Bacteria</taxon>
        <taxon>Bacillati</taxon>
        <taxon>Actinomycetota</taxon>
        <taxon>Actinomycetes</taxon>
        <taxon>Micrococcales</taxon>
        <taxon>Micrococcaceae</taxon>
        <taxon>Paeniglutamicibacter</taxon>
    </lineage>
</organism>
<evidence type="ECO:0000256" key="1">
    <source>
        <dbReference type="SAM" id="MobiDB-lite"/>
    </source>
</evidence>
<reference evidence="3" key="1">
    <citation type="journal article" date="2019" name="Int. J. Syst. Evol. Microbiol.">
        <title>The Global Catalogue of Microorganisms (GCM) 10K type strain sequencing project: providing services to taxonomists for standard genome sequencing and annotation.</title>
        <authorList>
            <consortium name="The Broad Institute Genomics Platform"/>
            <consortium name="The Broad Institute Genome Sequencing Center for Infectious Disease"/>
            <person name="Wu L."/>
            <person name="Ma J."/>
        </authorList>
    </citation>
    <scope>NUCLEOTIDE SEQUENCE [LARGE SCALE GENOMIC DNA]</scope>
    <source>
        <strain evidence="3">JCM 18952</strain>
    </source>
</reference>
<dbReference type="RefSeq" id="WP_210101220.1">
    <property type="nucleotide sequence ID" value="NZ_BAABLK010000028.1"/>
</dbReference>
<accession>A0ABP9TL72</accession>
<gene>
    <name evidence="2" type="ORF">GCM10025778_18940</name>
</gene>
<evidence type="ECO:0000313" key="3">
    <source>
        <dbReference type="Proteomes" id="UP001501257"/>
    </source>
</evidence>
<proteinExistence type="predicted"/>
<name>A0ABP9TL72_9MICC</name>
<sequence length="303" mass="32188">MTLNFTAPEAGAWIVQELQAQGTDSDTANLVAGQVPRGYDAYARIFHPAMGPNGQSVPWSRIAARRGTVMHALAQFAPLSGIGEDGVPLAEDSWEGDAPGRDGLGGSELVALAPLLAAHTATPDEIYLALWNGLAFIHGGDQVEVVIADDPSLGSDENSRRAIELAGKAKDPAFCDEVRNGPMLQLDSGYRSFYLFCGDGGDLASPLWARTSLGEQRQAPNMAWPKDRSWLMSTELYEDSTIVGGSRGLIDALLGCTGLEAYEVTADSRLDAAGDTRNELPEADTVPFDPEELAGEYFAGDGN</sequence>
<feature type="region of interest" description="Disordered" evidence="1">
    <location>
        <begin position="274"/>
        <end position="303"/>
    </location>
</feature>